<comment type="similarity">
    <text evidence="1">Belongs to the thioesterase PaaI family.</text>
</comment>
<dbReference type="RefSeq" id="WP_174719947.1">
    <property type="nucleotide sequence ID" value="NZ_BIFR01000001.1"/>
</dbReference>
<keyword evidence="5" id="KW-1185">Reference proteome</keyword>
<dbReference type="InterPro" id="IPR006683">
    <property type="entry name" value="Thioestr_dom"/>
</dbReference>
<dbReference type="NCBIfam" id="TIGR00369">
    <property type="entry name" value="unchar_dom_1"/>
    <property type="match status" value="1"/>
</dbReference>
<dbReference type="PANTHER" id="PTHR43240:SF5">
    <property type="entry name" value="1,4-DIHYDROXY-2-NAPHTHOYL-COA THIOESTERASE 1"/>
    <property type="match status" value="1"/>
</dbReference>
<dbReference type="GO" id="GO:0005829">
    <property type="term" value="C:cytosol"/>
    <property type="evidence" value="ECO:0007669"/>
    <property type="project" value="TreeGrafter"/>
</dbReference>
<accession>A0A401ZTP9</accession>
<dbReference type="CDD" id="cd03443">
    <property type="entry name" value="PaaI_thioesterase"/>
    <property type="match status" value="1"/>
</dbReference>
<reference evidence="5" key="1">
    <citation type="submission" date="2018-12" db="EMBL/GenBank/DDBJ databases">
        <title>Tengunoibacter tsumagoiensis gen. nov., sp. nov., Dictyobacter kobayashii sp. nov., D. alpinus sp. nov., and D. joshuensis sp. nov. and description of Dictyobacteraceae fam. nov. within the order Ktedonobacterales isolated from Tengu-no-mugimeshi.</title>
        <authorList>
            <person name="Wang C.M."/>
            <person name="Zheng Y."/>
            <person name="Sakai Y."/>
            <person name="Toyoda A."/>
            <person name="Minakuchi Y."/>
            <person name="Abe K."/>
            <person name="Yokota A."/>
            <person name="Yabe S."/>
        </authorList>
    </citation>
    <scope>NUCLEOTIDE SEQUENCE [LARGE SCALE GENOMIC DNA]</scope>
    <source>
        <strain evidence="5">Uno3</strain>
    </source>
</reference>
<keyword evidence="2" id="KW-0378">Hydrolase</keyword>
<gene>
    <name evidence="4" type="ORF">KTT_00030</name>
</gene>
<dbReference type="Proteomes" id="UP000287352">
    <property type="component" value="Unassembled WGS sequence"/>
</dbReference>
<comment type="caution">
    <text evidence="4">The sequence shown here is derived from an EMBL/GenBank/DDBJ whole genome shotgun (WGS) entry which is preliminary data.</text>
</comment>
<proteinExistence type="inferred from homology"/>
<dbReference type="PANTHER" id="PTHR43240">
    <property type="entry name" value="1,4-DIHYDROXY-2-NAPHTHOYL-COA THIOESTERASE 1"/>
    <property type="match status" value="1"/>
</dbReference>
<evidence type="ECO:0000313" key="4">
    <source>
        <dbReference type="EMBL" id="GCE10144.1"/>
    </source>
</evidence>
<sequence>MELSQEEILARLAAISQGTAVEAMKITITEAFKDRVVATMPIEDQHRQIVGYLHGGVSVLLAETVASVASVLNIDIDRQLAFGLEINANHVRPKKDGVVRAIATPLHLGRTTHVWDIKIVDEQERLICVSRCTVAVVEKPAS</sequence>
<evidence type="ECO:0000259" key="3">
    <source>
        <dbReference type="Pfam" id="PF03061"/>
    </source>
</evidence>
<dbReference type="InterPro" id="IPR003736">
    <property type="entry name" value="PAAI_dom"/>
</dbReference>
<evidence type="ECO:0000256" key="1">
    <source>
        <dbReference type="ARBA" id="ARBA00008324"/>
    </source>
</evidence>
<dbReference type="InterPro" id="IPR029069">
    <property type="entry name" value="HotDog_dom_sf"/>
</dbReference>
<organism evidence="4 5">
    <name type="scientific">Tengunoibacter tsumagoiensis</name>
    <dbReference type="NCBI Taxonomy" id="2014871"/>
    <lineage>
        <taxon>Bacteria</taxon>
        <taxon>Bacillati</taxon>
        <taxon>Chloroflexota</taxon>
        <taxon>Ktedonobacteria</taxon>
        <taxon>Ktedonobacterales</taxon>
        <taxon>Dictyobacteraceae</taxon>
        <taxon>Tengunoibacter</taxon>
    </lineage>
</organism>
<dbReference type="AlphaFoldDB" id="A0A401ZTP9"/>
<protein>
    <submittedName>
        <fullName evidence="4">Esterase</fullName>
    </submittedName>
</protein>
<feature type="domain" description="Thioesterase" evidence="3">
    <location>
        <begin position="51"/>
        <end position="128"/>
    </location>
</feature>
<dbReference type="EMBL" id="BIFR01000001">
    <property type="protein sequence ID" value="GCE10144.1"/>
    <property type="molecule type" value="Genomic_DNA"/>
</dbReference>
<dbReference type="SUPFAM" id="SSF54637">
    <property type="entry name" value="Thioesterase/thiol ester dehydrase-isomerase"/>
    <property type="match status" value="1"/>
</dbReference>
<evidence type="ECO:0000256" key="2">
    <source>
        <dbReference type="ARBA" id="ARBA00022801"/>
    </source>
</evidence>
<evidence type="ECO:0000313" key="5">
    <source>
        <dbReference type="Proteomes" id="UP000287352"/>
    </source>
</evidence>
<dbReference type="Gene3D" id="3.10.129.10">
    <property type="entry name" value="Hotdog Thioesterase"/>
    <property type="match status" value="1"/>
</dbReference>
<dbReference type="Pfam" id="PF03061">
    <property type="entry name" value="4HBT"/>
    <property type="match status" value="1"/>
</dbReference>
<name>A0A401ZTP9_9CHLR</name>
<dbReference type="GO" id="GO:0061522">
    <property type="term" value="F:1,4-dihydroxy-2-naphthoyl-CoA thioesterase activity"/>
    <property type="evidence" value="ECO:0007669"/>
    <property type="project" value="TreeGrafter"/>
</dbReference>